<name>A0ACD5X9E2_AVESA</name>
<accession>A0ACD5X9E2</accession>
<proteinExistence type="predicted"/>
<protein>
    <submittedName>
        <fullName evidence="1">Uncharacterized protein</fullName>
    </submittedName>
</protein>
<sequence>MCIDDPGSRSLRSDEFIERVNDRLLRHEGTGIQVFEVHFDLNSTHSAHLDKWVQFALKSDAQCVRLHLCKNGIPCPSHSVTANRYNFPLRCFGDGQASSLRKISLTNCILGPMNSSSFSSLVSLALMCVKIADSGIQNILSCCPVLRFLRLGRCHDLVSLRISSETLLHLEIYYCKKLVSIEINSTSLFFFEYDGHEVLIKYASTPSMRTIATKFWNRNCSLLKHLNDMKMIKKVTLTFLSPCEEHGFIVYPKKFAGLKFVNLLILPSWSNVLAVAYLLEATPYLRRLRLEARSGQHNYLDNVPVSSPVDFSLKRLRAIYLGGFAAQAPLIELLACLVRAAAGLLYLKIDPHHHLCKGMGKWVREDVGDEAARDHAWDAAKDTIGPILPPAVKLVIE</sequence>
<reference evidence="1" key="1">
    <citation type="submission" date="2021-05" db="EMBL/GenBank/DDBJ databases">
        <authorList>
            <person name="Scholz U."/>
            <person name="Mascher M."/>
            <person name="Fiebig A."/>
        </authorList>
    </citation>
    <scope>NUCLEOTIDE SEQUENCE [LARGE SCALE GENOMIC DNA]</scope>
</reference>
<evidence type="ECO:0000313" key="1">
    <source>
        <dbReference type="EnsemblPlants" id="AVESA.00010b.r2.4DG0754020.1.CDS"/>
    </source>
</evidence>
<evidence type="ECO:0000313" key="2">
    <source>
        <dbReference type="Proteomes" id="UP001732700"/>
    </source>
</evidence>
<organism evidence="1 2">
    <name type="scientific">Avena sativa</name>
    <name type="common">Oat</name>
    <dbReference type="NCBI Taxonomy" id="4498"/>
    <lineage>
        <taxon>Eukaryota</taxon>
        <taxon>Viridiplantae</taxon>
        <taxon>Streptophyta</taxon>
        <taxon>Embryophyta</taxon>
        <taxon>Tracheophyta</taxon>
        <taxon>Spermatophyta</taxon>
        <taxon>Magnoliopsida</taxon>
        <taxon>Liliopsida</taxon>
        <taxon>Poales</taxon>
        <taxon>Poaceae</taxon>
        <taxon>BOP clade</taxon>
        <taxon>Pooideae</taxon>
        <taxon>Poodae</taxon>
        <taxon>Poeae</taxon>
        <taxon>Poeae Chloroplast Group 1 (Aveneae type)</taxon>
        <taxon>Aveninae</taxon>
        <taxon>Avena</taxon>
    </lineage>
</organism>
<keyword evidence="2" id="KW-1185">Reference proteome</keyword>
<reference evidence="1" key="2">
    <citation type="submission" date="2025-09" db="UniProtKB">
        <authorList>
            <consortium name="EnsemblPlants"/>
        </authorList>
    </citation>
    <scope>IDENTIFICATION</scope>
</reference>
<dbReference type="EnsemblPlants" id="AVESA.00010b.r2.4DG0754020.1">
    <property type="protein sequence ID" value="AVESA.00010b.r2.4DG0754020.1.CDS"/>
    <property type="gene ID" value="AVESA.00010b.r2.4DG0754020"/>
</dbReference>
<dbReference type="Proteomes" id="UP001732700">
    <property type="component" value="Chromosome 4D"/>
</dbReference>